<keyword evidence="3" id="KW-1185">Reference proteome</keyword>
<evidence type="ECO:0000313" key="3">
    <source>
        <dbReference type="Proteomes" id="UP001432322"/>
    </source>
</evidence>
<feature type="transmembrane region" description="Helical" evidence="1">
    <location>
        <begin position="30"/>
        <end position="49"/>
    </location>
</feature>
<keyword evidence="1" id="KW-0812">Transmembrane</keyword>
<sequence>FYCLMQRPTIDGRKRPHYFADRYGRFSQNLLALLPVGIALVHVVVMVVGDGAEFGVENHFPARWIWIEGKSVDRVDYL</sequence>
<accession>A0AAV5W680</accession>
<evidence type="ECO:0000256" key="1">
    <source>
        <dbReference type="SAM" id="Phobius"/>
    </source>
</evidence>
<keyword evidence="1" id="KW-0472">Membrane</keyword>
<dbReference type="Proteomes" id="UP001432322">
    <property type="component" value="Unassembled WGS sequence"/>
</dbReference>
<name>A0AAV5W680_9BILA</name>
<proteinExistence type="predicted"/>
<gene>
    <name evidence="2" type="ORF">PFISCL1PPCAC_16671</name>
</gene>
<evidence type="ECO:0000313" key="2">
    <source>
        <dbReference type="EMBL" id="GMT25374.1"/>
    </source>
</evidence>
<keyword evidence="1" id="KW-1133">Transmembrane helix</keyword>
<dbReference type="EMBL" id="BTSY01000004">
    <property type="protein sequence ID" value="GMT25374.1"/>
    <property type="molecule type" value="Genomic_DNA"/>
</dbReference>
<reference evidence="2" key="1">
    <citation type="submission" date="2023-10" db="EMBL/GenBank/DDBJ databases">
        <title>Genome assembly of Pristionchus species.</title>
        <authorList>
            <person name="Yoshida K."/>
            <person name="Sommer R.J."/>
        </authorList>
    </citation>
    <scope>NUCLEOTIDE SEQUENCE</scope>
    <source>
        <strain evidence="2">RS5133</strain>
    </source>
</reference>
<dbReference type="AlphaFoldDB" id="A0AAV5W680"/>
<comment type="caution">
    <text evidence="2">The sequence shown here is derived from an EMBL/GenBank/DDBJ whole genome shotgun (WGS) entry which is preliminary data.</text>
</comment>
<protein>
    <submittedName>
        <fullName evidence="2">Uncharacterized protein</fullName>
    </submittedName>
</protein>
<feature type="non-terminal residue" evidence="2">
    <location>
        <position position="1"/>
    </location>
</feature>
<organism evidence="2 3">
    <name type="scientific">Pristionchus fissidentatus</name>
    <dbReference type="NCBI Taxonomy" id="1538716"/>
    <lineage>
        <taxon>Eukaryota</taxon>
        <taxon>Metazoa</taxon>
        <taxon>Ecdysozoa</taxon>
        <taxon>Nematoda</taxon>
        <taxon>Chromadorea</taxon>
        <taxon>Rhabditida</taxon>
        <taxon>Rhabditina</taxon>
        <taxon>Diplogasteromorpha</taxon>
        <taxon>Diplogasteroidea</taxon>
        <taxon>Neodiplogasteridae</taxon>
        <taxon>Pristionchus</taxon>
    </lineage>
</organism>